<keyword evidence="3" id="KW-1185">Reference proteome</keyword>
<dbReference type="EMBL" id="CM010715">
    <property type="protein sequence ID" value="RZC45908.1"/>
    <property type="molecule type" value="Genomic_DNA"/>
</dbReference>
<name>A0A4Y7IEI2_PAPSO</name>
<feature type="transmembrane region" description="Helical" evidence="1">
    <location>
        <begin position="244"/>
        <end position="271"/>
    </location>
</feature>
<keyword evidence="1" id="KW-0812">Transmembrane</keyword>
<organism evidence="2 3">
    <name type="scientific">Papaver somniferum</name>
    <name type="common">Opium poppy</name>
    <dbReference type="NCBI Taxonomy" id="3469"/>
    <lineage>
        <taxon>Eukaryota</taxon>
        <taxon>Viridiplantae</taxon>
        <taxon>Streptophyta</taxon>
        <taxon>Embryophyta</taxon>
        <taxon>Tracheophyta</taxon>
        <taxon>Spermatophyta</taxon>
        <taxon>Magnoliopsida</taxon>
        <taxon>Ranunculales</taxon>
        <taxon>Papaveraceae</taxon>
        <taxon>Papaveroideae</taxon>
        <taxon>Papaver</taxon>
    </lineage>
</organism>
<feature type="transmembrane region" description="Helical" evidence="1">
    <location>
        <begin position="213"/>
        <end position="232"/>
    </location>
</feature>
<evidence type="ECO:0000256" key="1">
    <source>
        <dbReference type="SAM" id="Phobius"/>
    </source>
</evidence>
<dbReference type="AlphaFoldDB" id="A0A4Y7IEI2"/>
<keyword evidence="1" id="KW-1133">Transmembrane helix</keyword>
<dbReference type="PANTHER" id="PTHR33133">
    <property type="entry name" value="OS08G0107100 PROTEIN-RELATED"/>
    <property type="match status" value="1"/>
</dbReference>
<protein>
    <submittedName>
        <fullName evidence="2">Uncharacterized protein</fullName>
    </submittedName>
</protein>
<dbReference type="OrthoDB" id="1895740at2759"/>
<feature type="transmembrane region" description="Helical" evidence="1">
    <location>
        <begin position="283"/>
        <end position="311"/>
    </location>
</feature>
<accession>A0A4Y7IEI2</accession>
<dbReference type="PANTHER" id="PTHR33133:SF5">
    <property type="entry name" value="OS08G0107100 PROTEIN"/>
    <property type="match status" value="1"/>
</dbReference>
<dbReference type="Proteomes" id="UP000316621">
    <property type="component" value="Chromosome 1"/>
</dbReference>
<feature type="transmembrane region" description="Helical" evidence="1">
    <location>
        <begin position="96"/>
        <end position="123"/>
    </location>
</feature>
<feature type="transmembrane region" description="Helical" evidence="1">
    <location>
        <begin position="186"/>
        <end position="207"/>
    </location>
</feature>
<dbReference type="Gramene" id="RZC45908">
    <property type="protein sequence ID" value="RZC45908"/>
    <property type="gene ID" value="C5167_038850"/>
</dbReference>
<evidence type="ECO:0000313" key="2">
    <source>
        <dbReference type="EMBL" id="RZC45908.1"/>
    </source>
</evidence>
<dbReference type="OMA" id="PAGERIM"/>
<keyword evidence="1" id="KW-0472">Membrane</keyword>
<proteinExistence type="predicted"/>
<gene>
    <name evidence="2" type="ORF">C5167_038850</name>
</gene>
<sequence>MDRNSEEFESMGICAIYREAYKVTVSWKKIFSHIAFTLILPLAIIFLVQIEISALLANKIKFNQIIDEYQTGNSSYANILQAHISSEIIILYASKVICWIFICVLSLLSTSAVVYTIACIYSTKDITFKKVRGAVPKVWKRLMVTFLWNFLIVIVYNFIMALVIFLLALLFLVLSQVFSFKFDVKSTAGIILSVILMVFIFIPYLIGAMYISLVWYLASVTAILENISGIEAMKKGKDLLKGKLWISFFTYVTLQICYSGTLSVFSSLVVHGHGGCLAVVGRVILGIFCLVLLVMFLHFGLVIQTIIYFVCKSHHKENIDKSSLADHLDGYHHGDYVPLSSNENVQPAGAFV</sequence>
<reference evidence="2 3" key="1">
    <citation type="journal article" date="2018" name="Science">
        <title>The opium poppy genome and morphinan production.</title>
        <authorList>
            <person name="Guo L."/>
            <person name="Winzer T."/>
            <person name="Yang X."/>
            <person name="Li Y."/>
            <person name="Ning Z."/>
            <person name="He Z."/>
            <person name="Teodor R."/>
            <person name="Lu Y."/>
            <person name="Bowser T.A."/>
            <person name="Graham I.A."/>
            <person name="Ye K."/>
        </authorList>
    </citation>
    <scope>NUCLEOTIDE SEQUENCE [LARGE SCALE GENOMIC DNA]</scope>
    <source>
        <strain evidence="3">cv. HN1</strain>
        <tissue evidence="2">Leaves</tissue>
    </source>
</reference>
<feature type="transmembrane region" description="Helical" evidence="1">
    <location>
        <begin position="146"/>
        <end position="174"/>
    </location>
</feature>
<feature type="transmembrane region" description="Helical" evidence="1">
    <location>
        <begin position="30"/>
        <end position="56"/>
    </location>
</feature>
<evidence type="ECO:0000313" key="3">
    <source>
        <dbReference type="Proteomes" id="UP000316621"/>
    </source>
</evidence>